<feature type="compositionally biased region" description="Basic and acidic residues" evidence="1">
    <location>
        <begin position="329"/>
        <end position="354"/>
    </location>
</feature>
<feature type="compositionally biased region" description="Polar residues" evidence="1">
    <location>
        <begin position="146"/>
        <end position="164"/>
    </location>
</feature>
<dbReference type="AlphaFoldDB" id="A0A9Q0EKD2"/>
<feature type="region of interest" description="Disordered" evidence="1">
    <location>
        <begin position="42"/>
        <end position="62"/>
    </location>
</feature>
<organism evidence="2 3">
    <name type="scientific">Muraenolepis orangiensis</name>
    <name type="common">Patagonian moray cod</name>
    <dbReference type="NCBI Taxonomy" id="630683"/>
    <lineage>
        <taxon>Eukaryota</taxon>
        <taxon>Metazoa</taxon>
        <taxon>Chordata</taxon>
        <taxon>Craniata</taxon>
        <taxon>Vertebrata</taxon>
        <taxon>Euteleostomi</taxon>
        <taxon>Actinopterygii</taxon>
        <taxon>Neopterygii</taxon>
        <taxon>Teleostei</taxon>
        <taxon>Neoteleostei</taxon>
        <taxon>Acanthomorphata</taxon>
        <taxon>Zeiogadaria</taxon>
        <taxon>Gadariae</taxon>
        <taxon>Gadiformes</taxon>
        <taxon>Muraenolepidoidei</taxon>
        <taxon>Muraenolepididae</taxon>
        <taxon>Muraenolepis</taxon>
    </lineage>
</organism>
<keyword evidence="3" id="KW-1185">Reference proteome</keyword>
<feature type="compositionally biased region" description="Basic and acidic residues" evidence="1">
    <location>
        <begin position="43"/>
        <end position="56"/>
    </location>
</feature>
<evidence type="ECO:0000313" key="3">
    <source>
        <dbReference type="Proteomes" id="UP001148018"/>
    </source>
</evidence>
<dbReference type="OrthoDB" id="6105938at2759"/>
<proteinExistence type="predicted"/>
<feature type="region of interest" description="Disordered" evidence="1">
    <location>
        <begin position="1062"/>
        <end position="1081"/>
    </location>
</feature>
<feature type="region of interest" description="Disordered" evidence="1">
    <location>
        <begin position="206"/>
        <end position="244"/>
    </location>
</feature>
<feature type="compositionally biased region" description="Polar residues" evidence="1">
    <location>
        <begin position="319"/>
        <end position="328"/>
    </location>
</feature>
<dbReference type="Proteomes" id="UP001148018">
    <property type="component" value="Unassembled WGS sequence"/>
</dbReference>
<accession>A0A9Q0EKD2</accession>
<reference evidence="2" key="1">
    <citation type="submission" date="2022-07" db="EMBL/GenBank/DDBJ databases">
        <title>Chromosome-level genome of Muraenolepis orangiensis.</title>
        <authorList>
            <person name="Kim J."/>
        </authorList>
    </citation>
    <scope>NUCLEOTIDE SEQUENCE</scope>
    <source>
        <strain evidence="2">KU_S4_2022</strain>
        <tissue evidence="2">Muscle</tissue>
    </source>
</reference>
<feature type="compositionally biased region" description="Polar residues" evidence="1">
    <location>
        <begin position="1109"/>
        <end position="1119"/>
    </location>
</feature>
<feature type="compositionally biased region" description="Basic and acidic residues" evidence="1">
    <location>
        <begin position="684"/>
        <end position="695"/>
    </location>
</feature>
<feature type="compositionally biased region" description="Polar residues" evidence="1">
    <location>
        <begin position="1127"/>
        <end position="1139"/>
    </location>
</feature>
<feature type="compositionally biased region" description="Polar residues" evidence="1">
    <location>
        <begin position="736"/>
        <end position="746"/>
    </location>
</feature>
<dbReference type="EMBL" id="JANIIK010000040">
    <property type="protein sequence ID" value="KAJ3607883.1"/>
    <property type="molecule type" value="Genomic_DNA"/>
</dbReference>
<comment type="caution">
    <text evidence="2">The sequence shown here is derived from an EMBL/GenBank/DDBJ whole genome shotgun (WGS) entry which is preliminary data.</text>
</comment>
<feature type="non-terminal residue" evidence="2">
    <location>
        <position position="1210"/>
    </location>
</feature>
<gene>
    <name evidence="2" type="ORF">NHX12_024934</name>
</gene>
<feature type="compositionally biased region" description="Basic residues" evidence="1">
    <location>
        <begin position="132"/>
        <end position="142"/>
    </location>
</feature>
<feature type="compositionally biased region" description="Acidic residues" evidence="1">
    <location>
        <begin position="359"/>
        <end position="368"/>
    </location>
</feature>
<feature type="region of interest" description="Disordered" evidence="1">
    <location>
        <begin position="259"/>
        <end position="369"/>
    </location>
</feature>
<feature type="compositionally biased region" description="Basic and acidic residues" evidence="1">
    <location>
        <begin position="720"/>
        <end position="731"/>
    </location>
</feature>
<feature type="compositionally biased region" description="Low complexity" evidence="1">
    <location>
        <begin position="220"/>
        <end position="230"/>
    </location>
</feature>
<protein>
    <submittedName>
        <fullName evidence="2">Uncharacterized protein</fullName>
    </submittedName>
</protein>
<evidence type="ECO:0000256" key="1">
    <source>
        <dbReference type="SAM" id="MobiDB-lite"/>
    </source>
</evidence>
<feature type="region of interest" description="Disordered" evidence="1">
    <location>
        <begin position="472"/>
        <end position="538"/>
    </location>
</feature>
<feature type="region of interest" description="Disordered" evidence="1">
    <location>
        <begin position="395"/>
        <end position="426"/>
    </location>
</feature>
<name>A0A9Q0EKD2_9TELE</name>
<sequence>MKRPRAEDVRKGIGALWDTLQCPIWLASMEAECSTVLSGDTSVNDHHDNGDSEEHGLLPGSHSSTIEAQNGFASLMDLEDSNCYVINEGLDTSFSDTAQTSGENIHVHVGISPTVELVMKNEMAEVVEKATSRPRTRGKRRLAQLENPSSRLSLVLDNNQQQQAPKDDAEKGTVVPEKIHRKQEKCMAKVSQWLLQVPLTENLESGVNPDVPFDPERPLASPAGSSSSASTIIRQANQKKEPVKSLEDQVFGVVYSRRGKRSFSPPKHPVELFSQDPSLVEEEGNPTVAIGESSKHIPDVYVTKHNYEDDDGGVVEIQPQMTNRQSSDTGKDVSEEDRNADVNEIGKHQDRSEEPSPPDGEDQYEEGEASSLAFHSAVLRLERKSTTLTRQVMQDIDAELPKQTTEKRDTAANRRSGRRKAEPLNRKSVRGTKALVLVSAPEGEAGSEMPQSRLRSRAVPVQIKTFPSSKEVEAKVARSTRSSRSQHVAEEVQKSSPGKRLNKRAISTGGQTAKLPCPNNDNWTKPPEEARTIGSDDVTKKNGCIFDKDIGGIENIDSVAAPMTHHFSATEVITLITGSIVEVPDSVSPCEASAACFLPTVTNCISLTEAAVPSSAPESIGSANQNGALIKDAATRIECVEMEEDEDISDSEVDTEQLMKSFKVAKRKSFHLGSPKGKQSVVGSDKKILNSKMEDNCGSGTERTINPVSNTAEEESATVRSEKPPEIEKSSCGDLATSSNSPSRHTSLSGVGPRRGLRRRLVQSEEVLKLDSRSLIKSQDSAVSCLSENTDYSALSPNKAATSQSPHCSVTPETSDSVLLFSALEVFKDLPGMASRSTKCLKITENTPQPTKRKGDEITLPNKRLCISPDTDDSVELVVNTNGSITPDGLVPPVVESPNKLQASGGLKDCSPVKNITMRKKKAQRLESSSESSEEELPSLAQIFKSRRPHAVQCNLVEGTDETPKGLERLSGCEEPSLLARPLANPPVCPPSPDFVESSQASVDLFDTPAECDIAAIDTGFSMDSSPFSNDLLVTQQKLAMQQELLRLGDLIGLVTEVLHDKEEGTTTEQDLQSTGHGLPMPCAQEVKQTAEGDPAPITRRDSISLNSSAANHVESTPPCSLKPGNATETVPQSSTATRHSARLSGDPGTPSTPRSKVKTKPPLPPSPETRETTTGAQVTTRRRMSAVAHATTRKPECVLVSSGLGSSEQ</sequence>
<feature type="compositionally biased region" description="Polar residues" evidence="1">
    <location>
        <begin position="1067"/>
        <end position="1076"/>
    </location>
</feature>
<feature type="region of interest" description="Disordered" evidence="1">
    <location>
        <begin position="130"/>
        <end position="174"/>
    </location>
</feature>
<evidence type="ECO:0000313" key="2">
    <source>
        <dbReference type="EMBL" id="KAJ3607883.1"/>
    </source>
</evidence>
<feature type="region of interest" description="Disordered" evidence="1">
    <location>
        <begin position="1109"/>
        <end position="1210"/>
    </location>
</feature>
<feature type="compositionally biased region" description="Polar residues" evidence="1">
    <location>
        <begin position="698"/>
        <end position="711"/>
    </location>
</feature>
<feature type="region of interest" description="Disordered" evidence="1">
    <location>
        <begin position="672"/>
        <end position="757"/>
    </location>
</feature>